<reference evidence="2 3" key="1">
    <citation type="submission" date="2023-04" db="EMBL/GenBank/DDBJ databases">
        <title>A long-awaited taxogenomic arrangement of the family Halomonadaceae.</title>
        <authorList>
            <person name="De La Haba R."/>
            <person name="Chuvochina M."/>
            <person name="Wittouck S."/>
            <person name="Arahal D.R."/>
            <person name="Sanchez-Porro C."/>
            <person name="Hugenholtz P."/>
            <person name="Ventosa A."/>
        </authorList>
    </citation>
    <scope>NUCLEOTIDE SEQUENCE [LARGE SCALE GENOMIC DNA]</scope>
    <source>
        <strain evidence="2 3">DSM 26770</strain>
    </source>
</reference>
<protein>
    <submittedName>
        <fullName evidence="2">Sugar-transfer associated ATP-grasp domain-containing protein</fullName>
    </submittedName>
</protein>
<dbReference type="EMBL" id="JARWAM010000012">
    <property type="protein sequence ID" value="MDR5906850.1"/>
    <property type="molecule type" value="Genomic_DNA"/>
</dbReference>
<dbReference type="Pfam" id="PF14397">
    <property type="entry name" value="ATPgrasp_ST"/>
    <property type="match status" value="1"/>
</dbReference>
<name>A0ABU1HH88_9GAMM</name>
<sequence length="357" mass="39832">MAASAIKRLVKQAALRVQRERCHAQHARMAQRLLANIEQYNGALDSSIRRQARDYAHEVLGSAKYAPWLKVYSAVHGAFVEGWIPGDYYQLVVLPCKNGQIGQATNTKTLTKRLLNSTALPDIAYLIDGIGYAADYSVVRAPALIDLLFAADERVFFKPDRSFQGQGIRILGRGDISPETLARLPDGVFQRPVIQHQIFDALTPNSTATLRLTTAKMPDGSVELRAADLRLGRAHDRYVRAVSEIRVPVEMATGVLWPRGFMPDWRQVESHPDTGTSFSNIQIPAFHQAAAVCRRLHQDFPHLGCIGWDIAIDREEGAKIMEWNARHNSIVFSEATTGPSFLGLNWETLWQQHTGSV</sequence>
<dbReference type="Proteomes" id="UP001251374">
    <property type="component" value="Unassembled WGS sequence"/>
</dbReference>
<comment type="caution">
    <text evidence="2">The sequence shown here is derived from an EMBL/GenBank/DDBJ whole genome shotgun (WGS) entry which is preliminary data.</text>
</comment>
<evidence type="ECO:0000259" key="1">
    <source>
        <dbReference type="Pfam" id="PF14397"/>
    </source>
</evidence>
<dbReference type="InterPro" id="IPR039523">
    <property type="entry name" value="RimK-rel_E_lig_ATP-grasp"/>
</dbReference>
<evidence type="ECO:0000313" key="2">
    <source>
        <dbReference type="EMBL" id="MDR5906850.1"/>
    </source>
</evidence>
<accession>A0ABU1HH88</accession>
<evidence type="ECO:0000313" key="3">
    <source>
        <dbReference type="Proteomes" id="UP001251374"/>
    </source>
</evidence>
<organism evidence="2 3">
    <name type="scientific">Franzmannia qiaohouensis</name>
    <dbReference type="NCBI Taxonomy" id="1329370"/>
    <lineage>
        <taxon>Bacteria</taxon>
        <taxon>Pseudomonadati</taxon>
        <taxon>Pseudomonadota</taxon>
        <taxon>Gammaproteobacteria</taxon>
        <taxon>Oceanospirillales</taxon>
        <taxon>Halomonadaceae</taxon>
        <taxon>Franzmannia</taxon>
    </lineage>
</organism>
<keyword evidence="3" id="KW-1185">Reference proteome</keyword>
<dbReference type="RefSeq" id="WP_309723776.1">
    <property type="nucleotide sequence ID" value="NZ_JARWAM010000012.1"/>
</dbReference>
<feature type="domain" description="Alpha-L-glutamate ligase-related protein ATP-grasp" evidence="1">
    <location>
        <begin position="188"/>
        <end position="340"/>
    </location>
</feature>
<proteinExistence type="predicted"/>
<gene>
    <name evidence="2" type="ORF">QC821_16340</name>
</gene>